<organism evidence="2 3">
    <name type="scientific">Helianthus annuus</name>
    <name type="common">Common sunflower</name>
    <dbReference type="NCBI Taxonomy" id="4232"/>
    <lineage>
        <taxon>Eukaryota</taxon>
        <taxon>Viridiplantae</taxon>
        <taxon>Streptophyta</taxon>
        <taxon>Embryophyta</taxon>
        <taxon>Tracheophyta</taxon>
        <taxon>Spermatophyta</taxon>
        <taxon>Magnoliopsida</taxon>
        <taxon>eudicotyledons</taxon>
        <taxon>Gunneridae</taxon>
        <taxon>Pentapetalae</taxon>
        <taxon>asterids</taxon>
        <taxon>campanulids</taxon>
        <taxon>Asterales</taxon>
        <taxon>Asteraceae</taxon>
        <taxon>Asteroideae</taxon>
        <taxon>Heliantheae alliance</taxon>
        <taxon>Heliantheae</taxon>
        <taxon>Helianthus</taxon>
    </lineage>
</organism>
<dbReference type="Pfam" id="PF05056">
    <property type="entry name" value="DUF674"/>
    <property type="match status" value="1"/>
</dbReference>
<dbReference type="OMA" id="CFNNLDT"/>
<accession>A0A251TUR6</accession>
<dbReference type="AlphaFoldDB" id="A0A251TUR6"/>
<evidence type="ECO:0008006" key="4">
    <source>
        <dbReference type="Google" id="ProtNLM"/>
    </source>
</evidence>
<reference evidence="1 3" key="1">
    <citation type="journal article" date="2017" name="Nature">
        <title>The sunflower genome provides insights into oil metabolism, flowering and Asterid evolution.</title>
        <authorList>
            <person name="Badouin H."/>
            <person name="Gouzy J."/>
            <person name="Grassa C.J."/>
            <person name="Murat F."/>
            <person name="Staton S.E."/>
            <person name="Cottret L."/>
            <person name="Lelandais-Briere C."/>
            <person name="Owens G.L."/>
            <person name="Carrere S."/>
            <person name="Mayjonade B."/>
            <person name="Legrand L."/>
            <person name="Gill N."/>
            <person name="Kane N.C."/>
            <person name="Bowers J.E."/>
            <person name="Hubner S."/>
            <person name="Bellec A."/>
            <person name="Berard A."/>
            <person name="Berges H."/>
            <person name="Blanchet N."/>
            <person name="Boniface M.C."/>
            <person name="Brunel D."/>
            <person name="Catrice O."/>
            <person name="Chaidir N."/>
            <person name="Claudel C."/>
            <person name="Donnadieu C."/>
            <person name="Faraut T."/>
            <person name="Fievet G."/>
            <person name="Helmstetter N."/>
            <person name="King M."/>
            <person name="Knapp S.J."/>
            <person name="Lai Z."/>
            <person name="Le Paslier M.C."/>
            <person name="Lippi Y."/>
            <person name="Lorenzon L."/>
            <person name="Mandel J.R."/>
            <person name="Marage G."/>
            <person name="Marchand G."/>
            <person name="Marquand E."/>
            <person name="Bret-Mestries E."/>
            <person name="Morien E."/>
            <person name="Nambeesan S."/>
            <person name="Nguyen T."/>
            <person name="Pegot-Espagnet P."/>
            <person name="Pouilly N."/>
            <person name="Raftis F."/>
            <person name="Sallet E."/>
            <person name="Schiex T."/>
            <person name="Thomas J."/>
            <person name="Vandecasteele C."/>
            <person name="Vares D."/>
            <person name="Vear F."/>
            <person name="Vautrin S."/>
            <person name="Crespi M."/>
            <person name="Mangin B."/>
            <person name="Burke J.M."/>
            <person name="Salse J."/>
            <person name="Munos S."/>
            <person name="Vincourt P."/>
            <person name="Rieseberg L.H."/>
            <person name="Langlade N.B."/>
        </authorList>
    </citation>
    <scope>NUCLEOTIDE SEQUENCE [LARGE SCALE GENOMIC DNA]</scope>
    <source>
        <strain evidence="3">cv. SF193</strain>
        <tissue evidence="1">Leaves</tissue>
    </source>
</reference>
<proteinExistence type="predicted"/>
<dbReference type="Proteomes" id="UP000215914">
    <property type="component" value="Chromosome 9"/>
</dbReference>
<evidence type="ECO:0000313" key="1">
    <source>
        <dbReference type="EMBL" id="KAF5789092.1"/>
    </source>
</evidence>
<dbReference type="Gramene" id="mRNA:HanXRQr2_Chr09g0366781">
    <property type="protein sequence ID" value="CDS:HanXRQr2_Chr09g0366781.1"/>
    <property type="gene ID" value="HanXRQr2_Chr09g0366781"/>
</dbReference>
<dbReference type="PANTHER" id="PTHR33103">
    <property type="entry name" value="OS01G0153900 PROTEIN"/>
    <property type="match status" value="1"/>
</dbReference>
<dbReference type="EMBL" id="MNCJ02000324">
    <property type="protein sequence ID" value="KAF5789092.1"/>
    <property type="molecule type" value="Genomic_DNA"/>
</dbReference>
<gene>
    <name evidence="2" type="ORF">HannXRQ_Chr09g0241201</name>
    <name evidence="1" type="ORF">HanXRQr2_Chr09g0366781</name>
</gene>
<protein>
    <recommendedName>
        <fullName evidence="4">DUF674 family protein</fullName>
    </recommendedName>
</protein>
<dbReference type="PANTHER" id="PTHR33103:SF27">
    <property type="entry name" value="OS04G0594700 PROTEIN"/>
    <property type="match status" value="1"/>
</dbReference>
<evidence type="ECO:0000313" key="2">
    <source>
        <dbReference type="EMBL" id="OTG13711.1"/>
    </source>
</evidence>
<sequence length="94" mass="10736">MADTTEDEDKISIKVIVDKVNKRVVCAEVDYSFVDILFSYVTLPMGTIARLLGTHDDKKFECLGSFNNLYHSLKDLPERYLSTECKSMLLNPRS</sequence>
<dbReference type="EMBL" id="CM007898">
    <property type="protein sequence ID" value="OTG13711.1"/>
    <property type="molecule type" value="Genomic_DNA"/>
</dbReference>
<evidence type="ECO:0000313" key="3">
    <source>
        <dbReference type="Proteomes" id="UP000215914"/>
    </source>
</evidence>
<reference evidence="1" key="3">
    <citation type="submission" date="2020-06" db="EMBL/GenBank/DDBJ databases">
        <title>Helianthus annuus Genome sequencing and assembly Release 2.</title>
        <authorList>
            <person name="Gouzy J."/>
            <person name="Langlade N."/>
            <person name="Munos S."/>
        </authorList>
    </citation>
    <scope>NUCLEOTIDE SEQUENCE</scope>
    <source>
        <tissue evidence="1">Leaves</tissue>
    </source>
</reference>
<reference evidence="2" key="2">
    <citation type="submission" date="2017-02" db="EMBL/GenBank/DDBJ databases">
        <title>Sunflower complete genome.</title>
        <authorList>
            <person name="Langlade N."/>
            <person name="Munos S."/>
        </authorList>
    </citation>
    <scope>NUCLEOTIDE SEQUENCE [LARGE SCALE GENOMIC DNA]</scope>
    <source>
        <tissue evidence="2">Leaves</tissue>
    </source>
</reference>
<dbReference type="InterPro" id="IPR007750">
    <property type="entry name" value="DUF674"/>
</dbReference>
<keyword evidence="3" id="KW-1185">Reference proteome</keyword>
<name>A0A251TUR6_HELAN</name>
<dbReference type="InParanoid" id="A0A251TUR6"/>